<dbReference type="InterPro" id="IPR011041">
    <property type="entry name" value="Quinoprot_gluc/sorb_DH_b-prop"/>
</dbReference>
<proteinExistence type="predicted"/>
<dbReference type="RefSeq" id="WP_163111739.1">
    <property type="nucleotide sequence ID" value="NZ_JAAAWP010000005.1"/>
</dbReference>
<dbReference type="SUPFAM" id="SSF50952">
    <property type="entry name" value="Soluble quinoprotein glucose dehydrogenase"/>
    <property type="match status" value="1"/>
</dbReference>
<evidence type="ECO:0000256" key="1">
    <source>
        <dbReference type="SAM" id="SignalP"/>
    </source>
</evidence>
<name>A0A6L9MUF1_9ALTE</name>
<evidence type="ECO:0000313" key="4">
    <source>
        <dbReference type="Proteomes" id="UP000478837"/>
    </source>
</evidence>
<organism evidence="3 4">
    <name type="scientific">Alteromonas hispanica</name>
    <dbReference type="NCBI Taxonomy" id="315421"/>
    <lineage>
        <taxon>Bacteria</taxon>
        <taxon>Pseudomonadati</taxon>
        <taxon>Pseudomonadota</taxon>
        <taxon>Gammaproteobacteria</taxon>
        <taxon>Alteromonadales</taxon>
        <taxon>Alteromonadaceae</taxon>
        <taxon>Alteromonas/Salinimonas group</taxon>
        <taxon>Alteromonas</taxon>
    </lineage>
</organism>
<dbReference type="Proteomes" id="UP000478837">
    <property type="component" value="Unassembled WGS sequence"/>
</dbReference>
<feature type="domain" description="Glucose/Sorbosone dehydrogenase" evidence="2">
    <location>
        <begin position="48"/>
        <end position="368"/>
    </location>
</feature>
<sequence length="374" mass="41317">MKVFKPFKPLLLASLMVLISTSINAKTLETFLSDDEYTIGVVVENLAFPKSIEVMPDGNILIAQRDGELVLINKSKEQKRFSITFPELYTKGQGGWLDVIPTNNFDVTSRLLLSYSKGVDDNNKLVVLSGLYSPENGITDLKPVFEVNKAKDTPVHYGAKLLSLGNDTYLVTSGDGFDYREDAQRMTSHMGKVLGFTINGSPLDNPPFPEHPFIFSLGHRNPQGLVKTEKGVIYLNEHGPDGGDEINRVSRGKNYGWPVVTLGVDYSGALISPFNTYTGMEDPLLNWTPSIAPSSMAVYQGNAFPQLNEKFIVTALKAQRAFVISNDGIKMTEQLLLDKVKTRLRDVAIDLNGDILLLTDGEQAKLIRISPTKM</sequence>
<dbReference type="EMBL" id="JAAAWP010000005">
    <property type="protein sequence ID" value="NDW21816.1"/>
    <property type="molecule type" value="Genomic_DNA"/>
</dbReference>
<gene>
    <name evidence="3" type="ORF">GTW09_09820</name>
</gene>
<feature type="signal peptide" evidence="1">
    <location>
        <begin position="1"/>
        <end position="25"/>
    </location>
</feature>
<keyword evidence="4" id="KW-1185">Reference proteome</keyword>
<accession>A0A6L9MUF1</accession>
<keyword evidence="1" id="KW-0732">Signal</keyword>
<feature type="chain" id="PRO_5026972833" evidence="1">
    <location>
        <begin position="26"/>
        <end position="374"/>
    </location>
</feature>
<reference evidence="3 4" key="1">
    <citation type="submission" date="2020-01" db="EMBL/GenBank/DDBJ databases">
        <title>Genomes of bacteria type strains.</title>
        <authorList>
            <person name="Chen J."/>
            <person name="Zhu S."/>
            <person name="Yang J."/>
        </authorList>
    </citation>
    <scope>NUCLEOTIDE SEQUENCE [LARGE SCALE GENOMIC DNA]</scope>
    <source>
        <strain evidence="3 4">LMG 22958</strain>
    </source>
</reference>
<dbReference type="Gene3D" id="2.120.10.30">
    <property type="entry name" value="TolB, C-terminal domain"/>
    <property type="match status" value="1"/>
</dbReference>
<dbReference type="PANTHER" id="PTHR19328:SF75">
    <property type="entry name" value="ALDOSE SUGAR DEHYDROGENASE YLII"/>
    <property type="match status" value="1"/>
</dbReference>
<dbReference type="Pfam" id="PF07995">
    <property type="entry name" value="GSDH"/>
    <property type="match status" value="1"/>
</dbReference>
<dbReference type="AlphaFoldDB" id="A0A6L9MUF1"/>
<evidence type="ECO:0000313" key="3">
    <source>
        <dbReference type="EMBL" id="NDW21816.1"/>
    </source>
</evidence>
<dbReference type="InterPro" id="IPR011042">
    <property type="entry name" value="6-blade_b-propeller_TolB-like"/>
</dbReference>
<evidence type="ECO:0000259" key="2">
    <source>
        <dbReference type="Pfam" id="PF07995"/>
    </source>
</evidence>
<dbReference type="PANTHER" id="PTHR19328">
    <property type="entry name" value="HEDGEHOG-INTERACTING PROTEIN"/>
    <property type="match status" value="1"/>
</dbReference>
<dbReference type="InterPro" id="IPR012938">
    <property type="entry name" value="Glc/Sorbosone_DH"/>
</dbReference>
<comment type="caution">
    <text evidence="3">The sequence shown here is derived from an EMBL/GenBank/DDBJ whole genome shotgun (WGS) entry which is preliminary data.</text>
</comment>
<protein>
    <submittedName>
        <fullName evidence="3">PQQ-dependent sugar dehydrogenase</fullName>
    </submittedName>
</protein>